<dbReference type="Proteomes" id="UP001634007">
    <property type="component" value="Unassembled WGS sequence"/>
</dbReference>
<sequence>MAKLLPICFVLVLGAVASMCEATTYTVGDSSGWDISTDLDTWANGKAFTVGDVLSFQYPSSDSVEEVSKDSYNNCSTTNALQTFSNGNTTVPLTRPGPWYFISGNRLYCLGGMKLQVNVANSQAASPAGAPQAAPGAGAATQPGSKTDTPASSSSDGLVHGRSCKIVSGLIGLVATALWVAHV</sequence>
<dbReference type="CDD" id="cd04216">
    <property type="entry name" value="Phytocyanin"/>
    <property type="match status" value="1"/>
</dbReference>
<feature type="region of interest" description="Disordered" evidence="4">
    <location>
        <begin position="126"/>
        <end position="158"/>
    </location>
</feature>
<dbReference type="GO" id="GO:0046872">
    <property type="term" value="F:metal ion binding"/>
    <property type="evidence" value="ECO:0007669"/>
    <property type="project" value="UniProtKB-KW"/>
</dbReference>
<keyword evidence="8" id="KW-1185">Reference proteome</keyword>
<dbReference type="AlphaFoldDB" id="A0ABD3IK12"/>
<gene>
    <name evidence="7" type="ORF">ACJRO7_006029</name>
</gene>
<dbReference type="PANTHER" id="PTHR33021:SF70">
    <property type="entry name" value="PHYTOCYANIN DOMAIN-CONTAINING PROTEIN"/>
    <property type="match status" value="1"/>
</dbReference>
<evidence type="ECO:0000256" key="5">
    <source>
        <dbReference type="SAM" id="SignalP"/>
    </source>
</evidence>
<comment type="caution">
    <text evidence="7">The sequence shown here is derived from an EMBL/GenBank/DDBJ whole genome shotgun (WGS) entry which is preliminary data.</text>
</comment>
<keyword evidence="5" id="KW-0732">Signal</keyword>
<organism evidence="7 8">
    <name type="scientific">Eucalyptus globulus</name>
    <name type="common">Tasmanian blue gum</name>
    <dbReference type="NCBI Taxonomy" id="34317"/>
    <lineage>
        <taxon>Eukaryota</taxon>
        <taxon>Viridiplantae</taxon>
        <taxon>Streptophyta</taxon>
        <taxon>Embryophyta</taxon>
        <taxon>Tracheophyta</taxon>
        <taxon>Spermatophyta</taxon>
        <taxon>Magnoliopsida</taxon>
        <taxon>eudicotyledons</taxon>
        <taxon>Gunneridae</taxon>
        <taxon>Pentapetalae</taxon>
        <taxon>rosids</taxon>
        <taxon>malvids</taxon>
        <taxon>Myrtales</taxon>
        <taxon>Myrtaceae</taxon>
        <taxon>Myrtoideae</taxon>
        <taxon>Eucalypteae</taxon>
        <taxon>Eucalyptus</taxon>
    </lineage>
</organism>
<name>A0ABD3IK12_EUCGL</name>
<keyword evidence="1" id="KW-0479">Metal-binding</keyword>
<evidence type="ECO:0000313" key="7">
    <source>
        <dbReference type="EMBL" id="KAL3714017.1"/>
    </source>
</evidence>
<dbReference type="PROSITE" id="PS51485">
    <property type="entry name" value="PHYTOCYANIN"/>
    <property type="match status" value="1"/>
</dbReference>
<dbReference type="SUPFAM" id="SSF49503">
    <property type="entry name" value="Cupredoxins"/>
    <property type="match status" value="1"/>
</dbReference>
<dbReference type="FunFam" id="2.60.40.420:FF:000003">
    <property type="entry name" value="Blue copper"/>
    <property type="match status" value="1"/>
</dbReference>
<dbReference type="Gene3D" id="2.60.40.420">
    <property type="entry name" value="Cupredoxins - blue copper proteins"/>
    <property type="match status" value="1"/>
</dbReference>
<reference evidence="7 8" key="1">
    <citation type="submission" date="2024-11" db="EMBL/GenBank/DDBJ databases">
        <title>Chromosome-level genome assembly of Eucalyptus globulus Labill. provides insights into its genome evolution.</title>
        <authorList>
            <person name="Li X."/>
        </authorList>
    </citation>
    <scope>NUCLEOTIDE SEQUENCE [LARGE SCALE GENOMIC DNA]</scope>
    <source>
        <strain evidence="7">CL2024</strain>
        <tissue evidence="7">Fresh tender leaves</tissue>
    </source>
</reference>
<dbReference type="EMBL" id="JBJKBG010000011">
    <property type="protein sequence ID" value="KAL3714017.1"/>
    <property type="molecule type" value="Genomic_DNA"/>
</dbReference>
<feature type="signal peptide" evidence="5">
    <location>
        <begin position="1"/>
        <end position="22"/>
    </location>
</feature>
<dbReference type="InterPro" id="IPR039391">
    <property type="entry name" value="Phytocyanin-like"/>
</dbReference>
<proteinExistence type="predicted"/>
<keyword evidence="2" id="KW-0186">Copper</keyword>
<evidence type="ECO:0000256" key="2">
    <source>
        <dbReference type="ARBA" id="ARBA00023008"/>
    </source>
</evidence>
<evidence type="ECO:0000256" key="1">
    <source>
        <dbReference type="ARBA" id="ARBA00022723"/>
    </source>
</evidence>
<dbReference type="InterPro" id="IPR003245">
    <property type="entry name" value="Phytocyanin_dom"/>
</dbReference>
<dbReference type="Pfam" id="PF02298">
    <property type="entry name" value="Cu_bind_like"/>
    <property type="match status" value="1"/>
</dbReference>
<feature type="compositionally biased region" description="Low complexity" evidence="4">
    <location>
        <begin position="126"/>
        <end position="145"/>
    </location>
</feature>
<feature type="domain" description="Phytocyanin" evidence="6">
    <location>
        <begin position="23"/>
        <end position="121"/>
    </location>
</feature>
<evidence type="ECO:0000259" key="6">
    <source>
        <dbReference type="PROSITE" id="PS51485"/>
    </source>
</evidence>
<feature type="compositionally biased region" description="Polar residues" evidence="4">
    <location>
        <begin position="146"/>
        <end position="156"/>
    </location>
</feature>
<dbReference type="PANTHER" id="PTHR33021">
    <property type="entry name" value="BLUE COPPER PROTEIN"/>
    <property type="match status" value="1"/>
</dbReference>
<accession>A0ABD3IK12</accession>
<evidence type="ECO:0000256" key="3">
    <source>
        <dbReference type="ARBA" id="ARBA00023180"/>
    </source>
</evidence>
<evidence type="ECO:0000256" key="4">
    <source>
        <dbReference type="SAM" id="MobiDB-lite"/>
    </source>
</evidence>
<protein>
    <recommendedName>
        <fullName evidence="6">Phytocyanin domain-containing protein</fullName>
    </recommendedName>
</protein>
<evidence type="ECO:0000313" key="8">
    <source>
        <dbReference type="Proteomes" id="UP001634007"/>
    </source>
</evidence>
<keyword evidence="3" id="KW-0325">Glycoprotein</keyword>
<dbReference type="InterPro" id="IPR008972">
    <property type="entry name" value="Cupredoxin"/>
</dbReference>
<feature type="chain" id="PRO_5044808170" description="Phytocyanin domain-containing protein" evidence="5">
    <location>
        <begin position="23"/>
        <end position="183"/>
    </location>
</feature>